<proteinExistence type="predicted"/>
<dbReference type="Gene3D" id="1.10.30.50">
    <property type="match status" value="1"/>
</dbReference>
<organism evidence="1 2">
    <name type="scientific">Desulfosporosinus hippei DSM 8344</name>
    <dbReference type="NCBI Taxonomy" id="1121419"/>
    <lineage>
        <taxon>Bacteria</taxon>
        <taxon>Bacillati</taxon>
        <taxon>Bacillota</taxon>
        <taxon>Clostridia</taxon>
        <taxon>Eubacteriales</taxon>
        <taxon>Desulfitobacteriaceae</taxon>
        <taxon>Desulfosporosinus</taxon>
    </lineage>
</organism>
<name>A0A1G8L5D3_9FIRM</name>
<reference evidence="2" key="1">
    <citation type="submission" date="2016-10" db="EMBL/GenBank/DDBJ databases">
        <authorList>
            <person name="Varghese N."/>
            <person name="Submissions S."/>
        </authorList>
    </citation>
    <scope>NUCLEOTIDE SEQUENCE [LARGE SCALE GENOMIC DNA]</scope>
    <source>
        <strain evidence="2">DSM 8344</strain>
    </source>
</reference>
<dbReference type="AlphaFoldDB" id="A0A1G8L5D3"/>
<protein>
    <recommendedName>
        <fullName evidence="3">HNH endonuclease</fullName>
    </recommendedName>
</protein>
<dbReference type="CDD" id="cd00085">
    <property type="entry name" value="HNHc"/>
    <property type="match status" value="1"/>
</dbReference>
<evidence type="ECO:0000313" key="1">
    <source>
        <dbReference type="EMBL" id="SDI50924.1"/>
    </source>
</evidence>
<evidence type="ECO:0008006" key="3">
    <source>
        <dbReference type="Google" id="ProtNLM"/>
    </source>
</evidence>
<dbReference type="EMBL" id="FNCP01000045">
    <property type="protein sequence ID" value="SDI50924.1"/>
    <property type="molecule type" value="Genomic_DNA"/>
</dbReference>
<evidence type="ECO:0000313" key="2">
    <source>
        <dbReference type="Proteomes" id="UP000198656"/>
    </source>
</evidence>
<dbReference type="OrthoDB" id="9816185at2"/>
<dbReference type="RefSeq" id="WP_092335756.1">
    <property type="nucleotide sequence ID" value="NZ_FNCP01000045.1"/>
</dbReference>
<dbReference type="InterPro" id="IPR003615">
    <property type="entry name" value="HNH_nuc"/>
</dbReference>
<dbReference type="Proteomes" id="UP000198656">
    <property type="component" value="Unassembled WGS sequence"/>
</dbReference>
<gene>
    <name evidence="1" type="ORF">SAMN05443529_1455</name>
</gene>
<sequence length="347" mass="40491">MIRAYKYVDTIHTRLNEYVLAFFRKIEVDTNGFRDDLFEPDFLPIVKRHRKILVERFKILYKYVSSLSAAERQSFCQRVIQSNQIEIICRGEYRPEAIADKPTGINKIMKNLFLDLYNQVLDGEPFRENAHTTLRDHFNQFSNANKDITLCPICGISELKKSQDESRDQYDHFLPKSLYPFSSINFYNLVPCCIDCNSLAIKGDRDTIAISTGKLFFPYDDSHKGISLVVRVRNDNPETEKIDWELIFSSPDNKNDEIESWKTIYSIEERYQGYIGARITKWYKHYFSYIKSPKLSELDISTKEACYIEVFEQDETLGLSYIRKPALFALLAGSNTVQAEIEALQYA</sequence>
<accession>A0A1G8L5D3</accession>
<keyword evidence="2" id="KW-1185">Reference proteome</keyword>
<dbReference type="STRING" id="1121419.SAMN05443529_1455"/>